<evidence type="ECO:0000256" key="1">
    <source>
        <dbReference type="SAM" id="SignalP"/>
    </source>
</evidence>
<keyword evidence="5" id="KW-1185">Reference proteome</keyword>
<dbReference type="RefSeq" id="WP_087480182.1">
    <property type="nucleotide sequence ID" value="NZ_AP024883.1"/>
</dbReference>
<protein>
    <submittedName>
        <fullName evidence="3">Uncharacterized protein</fullName>
    </submittedName>
</protein>
<sequence length="130" mass="14043">MKKISAVLLGITVGFSSMVSAATTDFSGSWKFNVNGFTYDVDITQNNRLVEGTMVSTNANEPNSKIVGSVAGNTIMFSRDISPLHETPQNYVGYIFLKSGAANTMAGELQNMTPQNTPSAKYGWYATKVE</sequence>
<evidence type="ECO:0000313" key="4">
    <source>
        <dbReference type="Proteomes" id="UP000196125"/>
    </source>
</evidence>
<dbReference type="EMBL" id="JAWRCO010000001">
    <property type="protein sequence ID" value="MDW6001867.1"/>
    <property type="molecule type" value="Genomic_DNA"/>
</dbReference>
<organism evidence="3 4">
    <name type="scientific">Vibrio mangrovi</name>
    <dbReference type="NCBI Taxonomy" id="474394"/>
    <lineage>
        <taxon>Bacteria</taxon>
        <taxon>Pseudomonadati</taxon>
        <taxon>Pseudomonadota</taxon>
        <taxon>Gammaproteobacteria</taxon>
        <taxon>Vibrionales</taxon>
        <taxon>Vibrionaceae</taxon>
        <taxon>Vibrio</taxon>
    </lineage>
</organism>
<name>A0A1Y6IR45_9VIBR</name>
<evidence type="ECO:0000313" key="3">
    <source>
        <dbReference type="EMBL" id="SMS00107.1"/>
    </source>
</evidence>
<dbReference type="Proteomes" id="UP000196125">
    <property type="component" value="Unassembled WGS sequence"/>
</dbReference>
<proteinExistence type="predicted"/>
<gene>
    <name evidence="2" type="ORF">SBX37_03015</name>
    <name evidence="3" type="ORF">VIM7927_01348</name>
</gene>
<evidence type="ECO:0000313" key="5">
    <source>
        <dbReference type="Proteomes" id="UP001283366"/>
    </source>
</evidence>
<keyword evidence="1" id="KW-0732">Signal</keyword>
<dbReference type="EMBL" id="FXXI01000002">
    <property type="protein sequence ID" value="SMS00107.1"/>
    <property type="molecule type" value="Genomic_DNA"/>
</dbReference>
<feature type="chain" id="PRO_5012757452" evidence="1">
    <location>
        <begin position="22"/>
        <end position="130"/>
    </location>
</feature>
<dbReference type="Proteomes" id="UP001283366">
    <property type="component" value="Unassembled WGS sequence"/>
</dbReference>
<reference evidence="2 5" key="2">
    <citation type="submission" date="2023-11" db="EMBL/GenBank/DDBJ databases">
        <title>Plant-associative lifestyle of Vibrio porteresiae and its evolutionary dynamics.</title>
        <authorList>
            <person name="Rameshkumar N."/>
            <person name="Kirti K."/>
        </authorList>
    </citation>
    <scope>NUCLEOTIDE SEQUENCE [LARGE SCALE GENOMIC DNA]</scope>
    <source>
        <strain evidence="2 5">MSSRF38</strain>
    </source>
</reference>
<evidence type="ECO:0000313" key="2">
    <source>
        <dbReference type="EMBL" id="MDW6001867.1"/>
    </source>
</evidence>
<feature type="signal peptide" evidence="1">
    <location>
        <begin position="1"/>
        <end position="21"/>
    </location>
</feature>
<dbReference type="AlphaFoldDB" id="A0A1Y6IR45"/>
<accession>A0A1Y6IR45</accession>
<dbReference type="OrthoDB" id="5874262at2"/>
<reference evidence="3 4" key="1">
    <citation type="submission" date="2017-05" db="EMBL/GenBank/DDBJ databases">
        <authorList>
            <person name="Song R."/>
            <person name="Chenine A.L."/>
            <person name="Ruprecht R.M."/>
        </authorList>
    </citation>
    <scope>NUCLEOTIDE SEQUENCE [LARGE SCALE GENOMIC DNA]</scope>
    <source>
        <strain evidence="3 4">CECT 7927</strain>
    </source>
</reference>